<dbReference type="Pfam" id="PF04138">
    <property type="entry name" value="GtrA_DPMS_TM"/>
    <property type="match status" value="1"/>
</dbReference>
<dbReference type="PANTHER" id="PTHR38459">
    <property type="entry name" value="PROPHAGE BACTOPRENOL-LINKED GLUCOSE TRANSLOCASE HOMOLOG"/>
    <property type="match status" value="1"/>
</dbReference>
<dbReference type="GO" id="GO:0000271">
    <property type="term" value="P:polysaccharide biosynthetic process"/>
    <property type="evidence" value="ECO:0007669"/>
    <property type="project" value="InterPro"/>
</dbReference>
<dbReference type="PANTHER" id="PTHR38459:SF1">
    <property type="entry name" value="PROPHAGE BACTOPRENOL-LINKED GLUCOSE TRANSLOCASE HOMOLOG"/>
    <property type="match status" value="1"/>
</dbReference>
<keyword evidence="3 6" id="KW-0812">Transmembrane</keyword>
<keyword evidence="4 6" id="KW-1133">Transmembrane helix</keyword>
<dbReference type="InterPro" id="IPR051401">
    <property type="entry name" value="GtrA_CellWall_Glycosyl"/>
</dbReference>
<evidence type="ECO:0000259" key="7">
    <source>
        <dbReference type="Pfam" id="PF04138"/>
    </source>
</evidence>
<evidence type="ECO:0000256" key="4">
    <source>
        <dbReference type="ARBA" id="ARBA00022989"/>
    </source>
</evidence>
<evidence type="ECO:0000256" key="1">
    <source>
        <dbReference type="ARBA" id="ARBA00004141"/>
    </source>
</evidence>
<sequence>MFVKKDFYLVTIIGFLVGALFLMPLANLGFDVNLTLVFASIIGFTVFAPIALGVLGFLSRYFKVLEQFGKFAAVGTLNSLLDIATINFFIFVTDIPKGIYYSLFVVIGFLVAATNSYFWNKIWTFQDKMPVTLKEYLRFAFFTLIGALLNASAASFVVNFLGAPVGFNLNLWANIGALCGIAASLLWNFLSYKNIVFKHSGETQPFDK</sequence>
<dbReference type="Proteomes" id="UP000034956">
    <property type="component" value="Unassembled WGS sequence"/>
</dbReference>
<dbReference type="GO" id="GO:0005886">
    <property type="term" value="C:plasma membrane"/>
    <property type="evidence" value="ECO:0007669"/>
    <property type="project" value="TreeGrafter"/>
</dbReference>
<keyword evidence="5 6" id="KW-0472">Membrane</keyword>
<feature type="transmembrane region" description="Helical" evidence="6">
    <location>
        <begin position="7"/>
        <end position="30"/>
    </location>
</feature>
<reference evidence="8 9" key="1">
    <citation type="journal article" date="2015" name="Nature">
        <title>rRNA introns, odd ribosomes, and small enigmatic genomes across a large radiation of phyla.</title>
        <authorList>
            <person name="Brown C.T."/>
            <person name="Hug L.A."/>
            <person name="Thomas B.C."/>
            <person name="Sharon I."/>
            <person name="Castelle C.J."/>
            <person name="Singh A."/>
            <person name="Wilkins M.J."/>
            <person name="Williams K.H."/>
            <person name="Banfield J.F."/>
        </authorList>
    </citation>
    <scope>NUCLEOTIDE SEQUENCE [LARGE SCALE GENOMIC DNA]</scope>
</reference>
<evidence type="ECO:0000256" key="2">
    <source>
        <dbReference type="ARBA" id="ARBA00009399"/>
    </source>
</evidence>
<proteinExistence type="inferred from homology"/>
<feature type="transmembrane region" description="Helical" evidence="6">
    <location>
        <begin position="98"/>
        <end position="118"/>
    </location>
</feature>
<gene>
    <name evidence="8" type="ORF">UY23_C0003G0050</name>
</gene>
<accession>A0A0G1UAS8</accession>
<evidence type="ECO:0000256" key="5">
    <source>
        <dbReference type="ARBA" id="ARBA00023136"/>
    </source>
</evidence>
<feature type="transmembrane region" description="Helical" evidence="6">
    <location>
        <begin position="139"/>
        <end position="163"/>
    </location>
</feature>
<protein>
    <submittedName>
        <fullName evidence="8">GtrA family protein</fullName>
    </submittedName>
</protein>
<dbReference type="AlphaFoldDB" id="A0A0G1UAS8"/>
<name>A0A0G1UAS8_9BACT</name>
<feature type="transmembrane region" description="Helical" evidence="6">
    <location>
        <begin position="169"/>
        <end position="190"/>
    </location>
</feature>
<evidence type="ECO:0000313" key="8">
    <source>
        <dbReference type="EMBL" id="KKU91212.1"/>
    </source>
</evidence>
<evidence type="ECO:0000256" key="3">
    <source>
        <dbReference type="ARBA" id="ARBA00022692"/>
    </source>
</evidence>
<dbReference type="InterPro" id="IPR007267">
    <property type="entry name" value="GtrA_DPMS_TM"/>
</dbReference>
<evidence type="ECO:0000313" key="9">
    <source>
        <dbReference type="Proteomes" id="UP000034956"/>
    </source>
</evidence>
<dbReference type="EMBL" id="LCPF01000003">
    <property type="protein sequence ID" value="KKU91212.1"/>
    <property type="molecule type" value="Genomic_DNA"/>
</dbReference>
<feature type="transmembrane region" description="Helical" evidence="6">
    <location>
        <begin position="71"/>
        <end position="92"/>
    </location>
</feature>
<comment type="caution">
    <text evidence="8">The sequence shown here is derived from an EMBL/GenBank/DDBJ whole genome shotgun (WGS) entry which is preliminary data.</text>
</comment>
<feature type="domain" description="GtrA/DPMS transmembrane" evidence="7">
    <location>
        <begin position="70"/>
        <end position="197"/>
    </location>
</feature>
<evidence type="ECO:0000256" key="6">
    <source>
        <dbReference type="SAM" id="Phobius"/>
    </source>
</evidence>
<organism evidence="8 9">
    <name type="scientific">Candidatus Jorgensenbacteria bacterium GW2011_GWA1_48_11</name>
    <dbReference type="NCBI Taxonomy" id="1618660"/>
    <lineage>
        <taxon>Bacteria</taxon>
        <taxon>Candidatus Joergenseniibacteriota</taxon>
    </lineage>
</organism>
<feature type="transmembrane region" description="Helical" evidence="6">
    <location>
        <begin position="36"/>
        <end position="59"/>
    </location>
</feature>
<comment type="subcellular location">
    <subcellularLocation>
        <location evidence="1">Membrane</location>
        <topology evidence="1">Multi-pass membrane protein</topology>
    </subcellularLocation>
</comment>
<comment type="similarity">
    <text evidence="2">Belongs to the GtrA family.</text>
</comment>